<accession>A0AAV4NL95</accession>
<keyword evidence="2" id="KW-0812">Transmembrane</keyword>
<keyword evidence="2" id="KW-0472">Membrane</keyword>
<dbReference type="Proteomes" id="UP001054837">
    <property type="component" value="Unassembled WGS sequence"/>
</dbReference>
<organism evidence="3 4">
    <name type="scientific">Caerostris darwini</name>
    <dbReference type="NCBI Taxonomy" id="1538125"/>
    <lineage>
        <taxon>Eukaryota</taxon>
        <taxon>Metazoa</taxon>
        <taxon>Ecdysozoa</taxon>
        <taxon>Arthropoda</taxon>
        <taxon>Chelicerata</taxon>
        <taxon>Arachnida</taxon>
        <taxon>Araneae</taxon>
        <taxon>Araneomorphae</taxon>
        <taxon>Entelegynae</taxon>
        <taxon>Araneoidea</taxon>
        <taxon>Araneidae</taxon>
        <taxon>Caerostris</taxon>
    </lineage>
</organism>
<evidence type="ECO:0000313" key="3">
    <source>
        <dbReference type="EMBL" id="GIX85095.1"/>
    </source>
</evidence>
<proteinExistence type="predicted"/>
<gene>
    <name evidence="3" type="ORF">CDAR_94001</name>
</gene>
<dbReference type="AlphaFoldDB" id="A0AAV4NL95"/>
<keyword evidence="4" id="KW-1185">Reference proteome</keyword>
<keyword evidence="2" id="KW-1133">Transmembrane helix</keyword>
<dbReference type="EMBL" id="BPLQ01001757">
    <property type="protein sequence ID" value="GIX85095.1"/>
    <property type="molecule type" value="Genomic_DNA"/>
</dbReference>
<comment type="caution">
    <text evidence="3">The sequence shown here is derived from an EMBL/GenBank/DDBJ whole genome shotgun (WGS) entry which is preliminary data.</text>
</comment>
<evidence type="ECO:0000256" key="1">
    <source>
        <dbReference type="SAM" id="MobiDB-lite"/>
    </source>
</evidence>
<feature type="transmembrane region" description="Helical" evidence="2">
    <location>
        <begin position="69"/>
        <end position="92"/>
    </location>
</feature>
<name>A0AAV4NL95_9ARAC</name>
<evidence type="ECO:0000313" key="4">
    <source>
        <dbReference type="Proteomes" id="UP001054837"/>
    </source>
</evidence>
<protein>
    <submittedName>
        <fullName evidence="3">Uncharacterized protein</fullName>
    </submittedName>
</protein>
<evidence type="ECO:0000256" key="2">
    <source>
        <dbReference type="SAM" id="Phobius"/>
    </source>
</evidence>
<feature type="region of interest" description="Disordered" evidence="1">
    <location>
        <begin position="1"/>
        <end position="20"/>
    </location>
</feature>
<sequence>MYTTPSFPLPPPRRSNTEGGSGFCVEEMLSSGCRVILSMGNLSSSKTIEVEPVVLKLGGMTRCFKTTGLFTSIATGYFLFNLYIVTTSLSIFEYNTIPKSRVTYVRRK</sequence>
<reference evidence="3 4" key="1">
    <citation type="submission" date="2021-06" db="EMBL/GenBank/DDBJ databases">
        <title>Caerostris darwini draft genome.</title>
        <authorList>
            <person name="Kono N."/>
            <person name="Arakawa K."/>
        </authorList>
    </citation>
    <scope>NUCLEOTIDE SEQUENCE [LARGE SCALE GENOMIC DNA]</scope>
</reference>